<organism evidence="2 3">
    <name type="scientific">Galerina marginata (strain CBS 339.88)</name>
    <dbReference type="NCBI Taxonomy" id="685588"/>
    <lineage>
        <taxon>Eukaryota</taxon>
        <taxon>Fungi</taxon>
        <taxon>Dikarya</taxon>
        <taxon>Basidiomycota</taxon>
        <taxon>Agaricomycotina</taxon>
        <taxon>Agaricomycetes</taxon>
        <taxon>Agaricomycetidae</taxon>
        <taxon>Agaricales</taxon>
        <taxon>Agaricineae</taxon>
        <taxon>Strophariaceae</taxon>
        <taxon>Galerina</taxon>
    </lineage>
</organism>
<protein>
    <submittedName>
        <fullName evidence="2">Uncharacterized protein</fullName>
    </submittedName>
</protein>
<evidence type="ECO:0000313" key="3">
    <source>
        <dbReference type="Proteomes" id="UP000027222"/>
    </source>
</evidence>
<accession>A0A067U1W4</accession>
<dbReference type="AlphaFoldDB" id="A0A067U1W4"/>
<evidence type="ECO:0000256" key="1">
    <source>
        <dbReference type="SAM" id="MobiDB-lite"/>
    </source>
</evidence>
<evidence type="ECO:0000313" key="2">
    <source>
        <dbReference type="EMBL" id="KDR85353.1"/>
    </source>
</evidence>
<name>A0A067U1W4_GALM3</name>
<keyword evidence="3" id="KW-1185">Reference proteome</keyword>
<gene>
    <name evidence="2" type="ORF">GALMADRAFT_204831</name>
</gene>
<dbReference type="HOGENOM" id="CLU_048145_0_0_1"/>
<dbReference type="EMBL" id="KL142367">
    <property type="protein sequence ID" value="KDR85353.1"/>
    <property type="molecule type" value="Genomic_DNA"/>
</dbReference>
<feature type="region of interest" description="Disordered" evidence="1">
    <location>
        <begin position="426"/>
        <end position="463"/>
    </location>
</feature>
<dbReference type="Proteomes" id="UP000027222">
    <property type="component" value="Unassembled WGS sequence"/>
</dbReference>
<proteinExistence type="predicted"/>
<reference evidence="3" key="1">
    <citation type="journal article" date="2014" name="Proc. Natl. Acad. Sci. U.S.A.">
        <title>Extensive sampling of basidiomycete genomes demonstrates inadequacy of the white-rot/brown-rot paradigm for wood decay fungi.</title>
        <authorList>
            <person name="Riley R."/>
            <person name="Salamov A.A."/>
            <person name="Brown D.W."/>
            <person name="Nagy L.G."/>
            <person name="Floudas D."/>
            <person name="Held B.W."/>
            <person name="Levasseur A."/>
            <person name="Lombard V."/>
            <person name="Morin E."/>
            <person name="Otillar R."/>
            <person name="Lindquist E.A."/>
            <person name="Sun H."/>
            <person name="LaButti K.M."/>
            <person name="Schmutz J."/>
            <person name="Jabbour D."/>
            <person name="Luo H."/>
            <person name="Baker S.E."/>
            <person name="Pisabarro A.G."/>
            <person name="Walton J.D."/>
            <person name="Blanchette R.A."/>
            <person name="Henrissat B."/>
            <person name="Martin F."/>
            <person name="Cullen D."/>
            <person name="Hibbett D.S."/>
            <person name="Grigoriev I.V."/>
        </authorList>
    </citation>
    <scope>NUCLEOTIDE SEQUENCE [LARGE SCALE GENOMIC DNA]</scope>
    <source>
        <strain evidence="3">CBS 339.88</strain>
    </source>
</reference>
<sequence length="463" mass="51778">MSWVPPVSRDGFFHSGASFYVEVDHHRHPRCDSGALYKLLTWTDPPPLLTKKGIVAKRQPDPHKDSPGHFYQAQCLHYGLKGYKQKPAAKKHLLAAFNATTKDMAVPPHILALEKSLNEEYKAVNEVAMQKAKEEEVRQEKMYQIERKRMQGEREKERQKEREGADGMLNEFAAAGITISQGKIAGTQSDNEVSPTKSKKVSEAELRKDIAALSETQLRAMIEKLVFDKKVQTFKKAAVKELDALKKAQAANAKVPKGKGKGKVATLAETMDDEGEYLVTAPYLRDGWGDGYQTMKLKMSGSPGRSHQWVWFHFGIISGIMRSRGLLPEHVGDKTHFHWRGREEGEGEMTYGSDNTASITFVGGGRIRGRMRWNGQLFEFIGKKVPRQNIIWSRSVRSWKDEYNGINDRSYEHARTARWGGGGGWYGGDDSGDASSNSDTVGDPYAEGSEDEASEGFGLNCAY</sequence>
<dbReference type="OrthoDB" id="4121058at2759"/>